<comment type="subcellular location">
    <subcellularLocation>
        <location evidence="1">Virion</location>
    </subcellularLocation>
</comment>
<dbReference type="Proteomes" id="UP001589755">
    <property type="component" value="Unassembled WGS sequence"/>
</dbReference>
<protein>
    <submittedName>
        <fullName evidence="3">Phage major capsid protein</fullName>
    </submittedName>
</protein>
<evidence type="ECO:0000313" key="4">
    <source>
        <dbReference type="Proteomes" id="UP001589755"/>
    </source>
</evidence>
<evidence type="ECO:0000259" key="2">
    <source>
        <dbReference type="Pfam" id="PF05065"/>
    </source>
</evidence>
<reference evidence="3 4" key="1">
    <citation type="submission" date="2024-09" db="EMBL/GenBank/DDBJ databases">
        <authorList>
            <person name="Sun Q."/>
            <person name="Mori K."/>
        </authorList>
    </citation>
    <scope>NUCLEOTIDE SEQUENCE [LARGE SCALE GENOMIC DNA]</scope>
    <source>
        <strain evidence="3 4">CCM 8543</strain>
    </source>
</reference>
<dbReference type="SUPFAM" id="SSF56563">
    <property type="entry name" value="Major capsid protein gp5"/>
    <property type="match status" value="1"/>
</dbReference>
<sequence length="416" mass="45017">MAETNMDMLEVKSAAGGDDIAGAFEDFIATFETFKTENDRRLKELERRGADPLTVEKVDRLSAALDEQKRALDRLVLKKARPGLAREGTGALSALEHKDAFERYMRSGDERQLRALEEKAMSIGSGQDGGYLVPEETEAAIGRRLAAISPIRSIATVRQISSAVLKKPHAVSGPATGWVGETAARPETASSTLDELSFPTAELYAMPAATAALLEDSVVDLDAWIAGEIETAFAEQEGTAFVNGDGTNKPRGFLDYPQVQDASWSWGNVGYLATGNASGLPSTDPSDKLIDLVYALKAGYRQNASWVMNRKTQAALRKLKDNDGNYIWQPPAAPGSRAMLAGFPVVEAEDMPDIGEEATPIAFGDFARGYLVVDRTGVRVLRDPYSAKPYVLFYTTKRVGGGIQDFEAIKLLKVSA</sequence>
<comment type="caution">
    <text evidence="3">The sequence shown here is derived from an EMBL/GenBank/DDBJ whole genome shotgun (WGS) entry which is preliminary data.</text>
</comment>
<dbReference type="Gene3D" id="3.30.2320.10">
    <property type="entry name" value="hypothetical protein PF0899 domain"/>
    <property type="match status" value="1"/>
</dbReference>
<name>A0ABV6DC12_9HYPH</name>
<dbReference type="NCBIfam" id="TIGR01554">
    <property type="entry name" value="major_cap_HK97"/>
    <property type="match status" value="1"/>
</dbReference>
<evidence type="ECO:0000256" key="1">
    <source>
        <dbReference type="ARBA" id="ARBA00004328"/>
    </source>
</evidence>
<dbReference type="RefSeq" id="WP_261521745.1">
    <property type="nucleotide sequence ID" value="NZ_JAODNW010000020.1"/>
</dbReference>
<feature type="domain" description="Phage capsid-like C-terminal" evidence="2">
    <location>
        <begin position="129"/>
        <end position="413"/>
    </location>
</feature>
<proteinExistence type="predicted"/>
<dbReference type="InterPro" id="IPR024455">
    <property type="entry name" value="Phage_capsid"/>
</dbReference>
<keyword evidence="4" id="KW-1185">Reference proteome</keyword>
<gene>
    <name evidence="3" type="ORF">ACFFJ2_17505</name>
</gene>
<organism evidence="3 4">
    <name type="scientific">Chelativorans intermedius</name>
    <dbReference type="NCBI Taxonomy" id="515947"/>
    <lineage>
        <taxon>Bacteria</taxon>
        <taxon>Pseudomonadati</taxon>
        <taxon>Pseudomonadota</taxon>
        <taxon>Alphaproteobacteria</taxon>
        <taxon>Hyphomicrobiales</taxon>
        <taxon>Phyllobacteriaceae</taxon>
        <taxon>Chelativorans</taxon>
    </lineage>
</organism>
<dbReference type="Gene3D" id="3.30.2400.10">
    <property type="entry name" value="Major capsid protein gp5"/>
    <property type="match status" value="1"/>
</dbReference>
<dbReference type="Pfam" id="PF05065">
    <property type="entry name" value="Phage_capsid"/>
    <property type="match status" value="1"/>
</dbReference>
<dbReference type="EMBL" id="JBHLXD010000042">
    <property type="protein sequence ID" value="MFC0210198.1"/>
    <property type="molecule type" value="Genomic_DNA"/>
</dbReference>
<evidence type="ECO:0000313" key="3">
    <source>
        <dbReference type="EMBL" id="MFC0210198.1"/>
    </source>
</evidence>
<accession>A0ABV6DC12</accession>
<dbReference type="InterPro" id="IPR054612">
    <property type="entry name" value="Phage_capsid-like_C"/>
</dbReference>